<evidence type="ECO:0000256" key="1">
    <source>
        <dbReference type="ARBA" id="ARBA00007447"/>
    </source>
</evidence>
<evidence type="ECO:0000256" key="6">
    <source>
        <dbReference type="SAM" id="SignalP"/>
    </source>
</evidence>
<dbReference type="PROSITE" id="PS51767">
    <property type="entry name" value="PEPTIDASE_A1"/>
    <property type="match status" value="1"/>
</dbReference>
<gene>
    <name evidence="8" type="ORF">CEPIT_LOCUS5198</name>
</gene>
<accession>A0AAV0CDS0</accession>
<dbReference type="InterPro" id="IPR033121">
    <property type="entry name" value="PEPTIDASE_A1"/>
</dbReference>
<dbReference type="InterPro" id="IPR001969">
    <property type="entry name" value="Aspartic_peptidase_AS"/>
</dbReference>
<reference evidence="8" key="1">
    <citation type="submission" date="2022-07" db="EMBL/GenBank/DDBJ databases">
        <authorList>
            <person name="Macas J."/>
            <person name="Novak P."/>
            <person name="Neumann P."/>
        </authorList>
    </citation>
    <scope>NUCLEOTIDE SEQUENCE</scope>
</reference>
<dbReference type="PANTHER" id="PTHR47967">
    <property type="entry name" value="OS07G0603500 PROTEIN-RELATED"/>
    <property type="match status" value="1"/>
</dbReference>
<evidence type="ECO:0000256" key="2">
    <source>
        <dbReference type="ARBA" id="ARBA00022670"/>
    </source>
</evidence>
<evidence type="ECO:0000313" key="8">
    <source>
        <dbReference type="EMBL" id="CAH9075016.1"/>
    </source>
</evidence>
<feature type="signal peptide" evidence="6">
    <location>
        <begin position="1"/>
        <end position="24"/>
    </location>
</feature>
<dbReference type="FunFam" id="2.40.70.10:FF:000031">
    <property type="entry name" value="Aspartyl protease AED1"/>
    <property type="match status" value="1"/>
</dbReference>
<keyword evidence="9" id="KW-1185">Reference proteome</keyword>
<dbReference type="PROSITE" id="PS00141">
    <property type="entry name" value="ASP_PROTEASE"/>
    <property type="match status" value="1"/>
</dbReference>
<evidence type="ECO:0000256" key="5">
    <source>
        <dbReference type="ARBA" id="ARBA00023180"/>
    </source>
</evidence>
<keyword evidence="2" id="KW-0645">Protease</keyword>
<dbReference type="GO" id="GO:0005576">
    <property type="term" value="C:extracellular region"/>
    <property type="evidence" value="ECO:0007669"/>
    <property type="project" value="TreeGrafter"/>
</dbReference>
<keyword evidence="5" id="KW-0325">Glycoprotein</keyword>
<dbReference type="InterPro" id="IPR034161">
    <property type="entry name" value="Pepsin-like_plant"/>
</dbReference>
<dbReference type="Pfam" id="PF14543">
    <property type="entry name" value="TAXi_N"/>
    <property type="match status" value="1"/>
</dbReference>
<keyword evidence="4" id="KW-0378">Hydrolase</keyword>
<name>A0AAV0CDS0_9ASTE</name>
<comment type="caution">
    <text evidence="8">The sequence shown here is derived from an EMBL/GenBank/DDBJ whole genome shotgun (WGS) entry which is preliminary data.</text>
</comment>
<keyword evidence="6" id="KW-0732">Signal</keyword>
<evidence type="ECO:0000313" key="9">
    <source>
        <dbReference type="Proteomes" id="UP001152523"/>
    </source>
</evidence>
<evidence type="ECO:0000256" key="4">
    <source>
        <dbReference type="ARBA" id="ARBA00022801"/>
    </source>
</evidence>
<keyword evidence="3" id="KW-0064">Aspartyl protease</keyword>
<dbReference type="PANTHER" id="PTHR47967:SF128">
    <property type="entry name" value="ASPARTIC PROTEINASE CDR1-LIKE"/>
    <property type="match status" value="1"/>
</dbReference>
<organism evidence="8 9">
    <name type="scientific">Cuscuta epithymum</name>
    <dbReference type="NCBI Taxonomy" id="186058"/>
    <lineage>
        <taxon>Eukaryota</taxon>
        <taxon>Viridiplantae</taxon>
        <taxon>Streptophyta</taxon>
        <taxon>Embryophyta</taxon>
        <taxon>Tracheophyta</taxon>
        <taxon>Spermatophyta</taxon>
        <taxon>Magnoliopsida</taxon>
        <taxon>eudicotyledons</taxon>
        <taxon>Gunneridae</taxon>
        <taxon>Pentapetalae</taxon>
        <taxon>asterids</taxon>
        <taxon>lamiids</taxon>
        <taxon>Solanales</taxon>
        <taxon>Convolvulaceae</taxon>
        <taxon>Cuscuteae</taxon>
        <taxon>Cuscuta</taxon>
        <taxon>Cuscuta subgen. Cuscuta</taxon>
    </lineage>
</organism>
<dbReference type="Proteomes" id="UP001152523">
    <property type="component" value="Unassembled WGS sequence"/>
</dbReference>
<dbReference type="EMBL" id="CAMAPF010000028">
    <property type="protein sequence ID" value="CAH9075016.1"/>
    <property type="molecule type" value="Genomic_DNA"/>
</dbReference>
<dbReference type="PROSITE" id="PS51257">
    <property type="entry name" value="PROKAR_LIPOPROTEIN"/>
    <property type="match status" value="1"/>
</dbReference>
<sequence>MKSGLICAFLALFIYGCIVRGCDSKVFTAELIHPLSPSHPFQAASSAHVQTAMEYDDGSSKAAITAITNHVGSGGYAMRFSMGTPPFMAYGLIDTGSHFTWIQCKPCTDCHHSILPIFDPAESQSYESVQCGSRACSYITSHLSQGCPSNDSSSSSPCSYIMMYGDRSLSTGEVARETVTIGKSPFKNVVFGCGHKNNGGFLNKTSGIFGLGGSKASIVTQLGKQFGWEFAYCLSGDPRSKSHIRFGRGHVPAAAVTTPFIPRPQPTPFYWLTLEGITVENETMKLTPQPPNATYSEGNIIIDSGTTLTFVPTHLFEEVKEAVIREIPGVTLVEEPLGGLCYSSRIWDQKQRRLPKIVMHFAGGADVELSPKGMFSVRAERGLTCLAIMPSGEQVRMSIFGNLSQSEYLVAYDLKASKVTFTRTDCSKY</sequence>
<dbReference type="InterPro" id="IPR021109">
    <property type="entry name" value="Peptidase_aspartic_dom_sf"/>
</dbReference>
<dbReference type="InterPro" id="IPR032799">
    <property type="entry name" value="TAXi_C"/>
</dbReference>
<dbReference type="AlphaFoldDB" id="A0AAV0CDS0"/>
<evidence type="ECO:0000256" key="3">
    <source>
        <dbReference type="ARBA" id="ARBA00022750"/>
    </source>
</evidence>
<dbReference type="InterPro" id="IPR032861">
    <property type="entry name" value="TAXi_N"/>
</dbReference>
<dbReference type="Pfam" id="PF14541">
    <property type="entry name" value="TAXi_C"/>
    <property type="match status" value="1"/>
</dbReference>
<dbReference type="SUPFAM" id="SSF50630">
    <property type="entry name" value="Acid proteases"/>
    <property type="match status" value="1"/>
</dbReference>
<feature type="chain" id="PRO_5043460181" description="Peptidase A1 domain-containing protein" evidence="6">
    <location>
        <begin position="25"/>
        <end position="429"/>
    </location>
</feature>
<comment type="similarity">
    <text evidence="1">Belongs to the peptidase A1 family.</text>
</comment>
<protein>
    <recommendedName>
        <fullName evidence="7">Peptidase A1 domain-containing protein</fullName>
    </recommendedName>
</protein>
<dbReference type="Gene3D" id="2.40.70.10">
    <property type="entry name" value="Acid Proteases"/>
    <property type="match status" value="2"/>
</dbReference>
<feature type="domain" description="Peptidase A1" evidence="7">
    <location>
        <begin position="76"/>
        <end position="422"/>
    </location>
</feature>
<dbReference type="GO" id="GO:0006508">
    <property type="term" value="P:proteolysis"/>
    <property type="evidence" value="ECO:0007669"/>
    <property type="project" value="UniProtKB-KW"/>
</dbReference>
<evidence type="ECO:0000259" key="7">
    <source>
        <dbReference type="PROSITE" id="PS51767"/>
    </source>
</evidence>
<dbReference type="CDD" id="cd05476">
    <property type="entry name" value="pepsin_A_like_plant"/>
    <property type="match status" value="1"/>
</dbReference>
<proteinExistence type="inferred from homology"/>
<dbReference type="GO" id="GO:0004190">
    <property type="term" value="F:aspartic-type endopeptidase activity"/>
    <property type="evidence" value="ECO:0007669"/>
    <property type="project" value="UniProtKB-KW"/>
</dbReference>
<dbReference type="InterPro" id="IPR051708">
    <property type="entry name" value="Plant_Aspart_Prot_A1"/>
</dbReference>